<gene>
    <name evidence="1" type="primary">77</name>
    <name evidence="1" type="ORF">SEA_VIBAKI_77</name>
</gene>
<sequence>MNPESHISTYPVGLLRDLKQRRKLRTGFGYLRYQIERRNWRAVRNYFNGYLAEWHYPPEGMLHHRCGKGWTRRAALRDLGRHIISANTPELRDRLN</sequence>
<keyword evidence="2" id="KW-1185">Reference proteome</keyword>
<proteinExistence type="predicted"/>
<organism evidence="1 2">
    <name type="scientific">Arthrobacter phage Vibaki</name>
    <dbReference type="NCBI Taxonomy" id="2593333"/>
    <lineage>
        <taxon>Viruses</taxon>
        <taxon>Duplodnaviria</taxon>
        <taxon>Heunggongvirae</taxon>
        <taxon>Uroviricota</taxon>
        <taxon>Caudoviricetes</taxon>
        <taxon>Berryhillviridae</taxon>
        <taxon>Vibakivirus</taxon>
        <taxon>Vibakivirus vibaki</taxon>
    </lineage>
</organism>
<name>A0A514TZ51_9CAUD</name>
<accession>A0A514TZ51</accession>
<dbReference type="RefSeq" id="YP_009884054.1">
    <property type="nucleotide sequence ID" value="NC_049465.1"/>
</dbReference>
<dbReference type="GeneID" id="55813392"/>
<dbReference type="KEGG" id="vg:55813392"/>
<reference evidence="1 2" key="1">
    <citation type="submission" date="2019-06" db="EMBL/GenBank/DDBJ databases">
        <authorList>
            <person name="Alexander J."/>
            <person name="Ertsgaard D.J."/>
            <person name="Fields K.L."/>
            <person name="Fields S.B."/>
            <person name="Humphreys H."/>
            <person name="Kinneman J.E."/>
            <person name="Nelson N.D."/>
            <person name="Olakunle E.K."/>
            <person name="Reimer A.C."/>
            <person name="Robertson C."/>
            <person name="Ross G.V."/>
            <person name="Bonilla J.A."/>
            <person name="Klyczek K."/>
            <person name="Garlena R.A."/>
            <person name="Russell D.A."/>
            <person name="Pope W.H."/>
            <person name="Jacobs-Sera D."/>
            <person name="Hatfull G.F."/>
        </authorList>
    </citation>
    <scope>NUCLEOTIDE SEQUENCE [LARGE SCALE GENOMIC DNA]</scope>
</reference>
<protein>
    <submittedName>
        <fullName evidence="1">Uncharacterized protein</fullName>
    </submittedName>
</protein>
<dbReference type="Proteomes" id="UP000318687">
    <property type="component" value="Segment"/>
</dbReference>
<dbReference type="EMBL" id="MN096362">
    <property type="protein sequence ID" value="QDK01957.1"/>
    <property type="molecule type" value="Genomic_DNA"/>
</dbReference>
<evidence type="ECO:0000313" key="2">
    <source>
        <dbReference type="Proteomes" id="UP000318687"/>
    </source>
</evidence>
<evidence type="ECO:0000313" key="1">
    <source>
        <dbReference type="EMBL" id="QDK01957.1"/>
    </source>
</evidence>